<comment type="caution">
    <text evidence="2">The sequence shown here is derived from an EMBL/GenBank/DDBJ whole genome shotgun (WGS) entry which is preliminary data.</text>
</comment>
<feature type="region of interest" description="Disordered" evidence="1">
    <location>
        <begin position="1"/>
        <end position="27"/>
    </location>
</feature>
<evidence type="ECO:0000313" key="3">
    <source>
        <dbReference type="Proteomes" id="UP000766595"/>
    </source>
</evidence>
<organism evidence="2 3">
    <name type="scientific">Prosthecodimorpha staleyi</name>
    <dbReference type="NCBI Taxonomy" id="2840188"/>
    <lineage>
        <taxon>Bacteria</taxon>
        <taxon>Pseudomonadati</taxon>
        <taxon>Pseudomonadota</taxon>
        <taxon>Alphaproteobacteria</taxon>
        <taxon>Hyphomicrobiales</taxon>
        <taxon>Ancalomicrobiaceae</taxon>
        <taxon>Prosthecodimorpha</taxon>
    </lineage>
</organism>
<gene>
    <name evidence="2" type="ORF">KL771_04785</name>
</gene>
<dbReference type="EMBL" id="JAHHZF010000002">
    <property type="protein sequence ID" value="MBT9288752.1"/>
    <property type="molecule type" value="Genomic_DNA"/>
</dbReference>
<dbReference type="AlphaFoldDB" id="A0A947GBJ5"/>
<keyword evidence="3" id="KW-1185">Reference proteome</keyword>
<sequence>MRRSVLDGSVSDGSVPNDRPTDPMGSWRPTARCLATAALLLSVGAVSVRADEAEAAMDAYVQCLDQRYAALVKTSCEPATVLVTAMVTGCNGLPQRRLEQAILPFHRFFEEMKITMMGIRAAQSDRLLTRVIEYRAANPCMSR</sequence>
<dbReference type="Proteomes" id="UP000766595">
    <property type="component" value="Unassembled WGS sequence"/>
</dbReference>
<reference evidence="2 3" key="1">
    <citation type="submission" date="2021-06" db="EMBL/GenBank/DDBJ databases">
        <authorList>
            <person name="Grouzdev D.S."/>
            <person name="Koziaeva V."/>
        </authorList>
    </citation>
    <scope>NUCLEOTIDE SEQUENCE [LARGE SCALE GENOMIC DNA]</scope>
    <source>
        <strain evidence="2 3">22</strain>
    </source>
</reference>
<evidence type="ECO:0000313" key="2">
    <source>
        <dbReference type="EMBL" id="MBT9288752.1"/>
    </source>
</evidence>
<proteinExistence type="predicted"/>
<name>A0A947GBJ5_9HYPH</name>
<accession>A0A947GBJ5</accession>
<dbReference type="RefSeq" id="WP_261967405.1">
    <property type="nucleotide sequence ID" value="NZ_JAHHZF010000002.1"/>
</dbReference>
<feature type="compositionally biased region" description="Low complexity" evidence="1">
    <location>
        <begin position="1"/>
        <end position="15"/>
    </location>
</feature>
<evidence type="ECO:0000256" key="1">
    <source>
        <dbReference type="SAM" id="MobiDB-lite"/>
    </source>
</evidence>
<protein>
    <submittedName>
        <fullName evidence="2">Uncharacterized protein</fullName>
    </submittedName>
</protein>